<dbReference type="InterPro" id="IPR003018">
    <property type="entry name" value="GAF"/>
</dbReference>
<dbReference type="SUPFAM" id="SSF55785">
    <property type="entry name" value="PYP-like sensor domain (PAS domain)"/>
    <property type="match status" value="1"/>
</dbReference>
<dbReference type="InterPro" id="IPR035965">
    <property type="entry name" value="PAS-like_dom_sf"/>
</dbReference>
<feature type="transmembrane region" description="Helical" evidence="14">
    <location>
        <begin position="218"/>
        <end position="236"/>
    </location>
</feature>
<dbReference type="SMART" id="SM00387">
    <property type="entry name" value="HATPase_c"/>
    <property type="match status" value="1"/>
</dbReference>
<dbReference type="InterPro" id="IPR003594">
    <property type="entry name" value="HATPase_dom"/>
</dbReference>
<dbReference type="Pfam" id="PF13185">
    <property type="entry name" value="GAF_2"/>
    <property type="match status" value="1"/>
</dbReference>
<dbReference type="SMART" id="SM00065">
    <property type="entry name" value="GAF"/>
    <property type="match status" value="1"/>
</dbReference>
<dbReference type="FunFam" id="1.10.287.130:FF:000002">
    <property type="entry name" value="Two-component osmosensing histidine kinase"/>
    <property type="match status" value="1"/>
</dbReference>
<dbReference type="eggNOG" id="COG2203">
    <property type="taxonomic scope" value="Bacteria"/>
</dbReference>
<keyword evidence="14" id="KW-0812">Transmembrane</keyword>
<keyword evidence="3 13" id="KW-0597">Phosphoprotein</keyword>
<dbReference type="STRING" id="159087.Daro_2811"/>
<dbReference type="Gene3D" id="1.10.287.130">
    <property type="match status" value="1"/>
</dbReference>
<dbReference type="SUPFAM" id="SSF55781">
    <property type="entry name" value="GAF domain-like"/>
    <property type="match status" value="1"/>
</dbReference>
<dbReference type="PRINTS" id="PR00344">
    <property type="entry name" value="BCTRLSENSOR"/>
</dbReference>
<dbReference type="InterPro" id="IPR000700">
    <property type="entry name" value="PAS-assoc_C"/>
</dbReference>
<dbReference type="InterPro" id="IPR000014">
    <property type="entry name" value="PAS"/>
</dbReference>
<gene>
    <name evidence="19" type="ordered locus">Daro_2811</name>
</gene>
<dbReference type="KEGG" id="dar:Daro_2811"/>
<dbReference type="Gene3D" id="3.30.565.10">
    <property type="entry name" value="Histidine kinase-like ATPase, C-terminal domain"/>
    <property type="match status" value="1"/>
</dbReference>
<dbReference type="InterPro" id="IPR036097">
    <property type="entry name" value="HisK_dim/P_sf"/>
</dbReference>
<dbReference type="PROSITE" id="PS50113">
    <property type="entry name" value="PAC"/>
    <property type="match status" value="1"/>
</dbReference>
<evidence type="ECO:0000259" key="17">
    <source>
        <dbReference type="PROSITE" id="PS50112"/>
    </source>
</evidence>
<dbReference type="eggNOG" id="COG0784">
    <property type="taxonomic scope" value="Bacteria"/>
</dbReference>
<dbReference type="EMBL" id="CP000089">
    <property type="protein sequence ID" value="AAZ47541.1"/>
    <property type="molecule type" value="Genomic_DNA"/>
</dbReference>
<accession>Q47C90</accession>
<dbReference type="FunFam" id="3.30.565.10:FF:000010">
    <property type="entry name" value="Sensor histidine kinase RcsC"/>
    <property type="match status" value="1"/>
</dbReference>
<evidence type="ECO:0000256" key="1">
    <source>
        <dbReference type="ARBA" id="ARBA00000085"/>
    </source>
</evidence>
<dbReference type="SMART" id="SM00091">
    <property type="entry name" value="PAS"/>
    <property type="match status" value="1"/>
</dbReference>
<protein>
    <recommendedName>
        <fullName evidence="11">Sensory/regulatory protein RpfC</fullName>
        <ecNumber evidence="2">2.7.13.3</ecNumber>
    </recommendedName>
    <alternativeName>
        <fullName evidence="12">Virulence sensor protein BvgS</fullName>
    </alternativeName>
</protein>
<dbReference type="GO" id="GO:0000155">
    <property type="term" value="F:phosphorelay sensor kinase activity"/>
    <property type="evidence" value="ECO:0007669"/>
    <property type="project" value="InterPro"/>
</dbReference>
<evidence type="ECO:0000256" key="2">
    <source>
        <dbReference type="ARBA" id="ARBA00012438"/>
    </source>
</evidence>
<evidence type="ECO:0000313" key="19">
    <source>
        <dbReference type="EMBL" id="AAZ47541.1"/>
    </source>
</evidence>
<evidence type="ECO:0000256" key="8">
    <source>
        <dbReference type="ARBA" id="ARBA00023012"/>
    </source>
</evidence>
<dbReference type="Pfam" id="PF00512">
    <property type="entry name" value="HisKA"/>
    <property type="match status" value="1"/>
</dbReference>
<dbReference type="eggNOG" id="COG2205">
    <property type="taxonomic scope" value="Bacteria"/>
</dbReference>
<proteinExistence type="predicted"/>
<evidence type="ECO:0000256" key="13">
    <source>
        <dbReference type="PROSITE-ProRule" id="PRU00169"/>
    </source>
</evidence>
<dbReference type="Gene3D" id="3.30.450.40">
    <property type="match status" value="1"/>
</dbReference>
<evidence type="ECO:0000256" key="10">
    <source>
        <dbReference type="ARBA" id="ARBA00064003"/>
    </source>
</evidence>
<keyword evidence="5" id="KW-0547">Nucleotide-binding</keyword>
<dbReference type="CDD" id="cd00130">
    <property type="entry name" value="PAS"/>
    <property type="match status" value="1"/>
</dbReference>
<dbReference type="PROSITE" id="PS50112">
    <property type="entry name" value="PAS"/>
    <property type="match status" value="1"/>
</dbReference>
<dbReference type="PROSITE" id="PS50109">
    <property type="entry name" value="HIS_KIN"/>
    <property type="match status" value="1"/>
</dbReference>
<dbReference type="SUPFAM" id="SSF52172">
    <property type="entry name" value="CheY-like"/>
    <property type="match status" value="1"/>
</dbReference>
<dbReference type="InterPro" id="IPR001610">
    <property type="entry name" value="PAC"/>
</dbReference>
<dbReference type="InterPro" id="IPR005467">
    <property type="entry name" value="His_kinase_dom"/>
</dbReference>
<feature type="domain" description="PAS" evidence="17">
    <location>
        <begin position="480"/>
        <end position="549"/>
    </location>
</feature>
<comment type="function">
    <text evidence="9">Member of the two-component regulatory system BvgS/BvgA. Phosphorylates BvgA via a four-step phosphorelay in response to environmental signals.</text>
</comment>
<feature type="domain" description="Response regulatory" evidence="16">
    <location>
        <begin position="899"/>
        <end position="1015"/>
    </location>
</feature>
<keyword evidence="8" id="KW-0902">Two-component regulatory system</keyword>
<reference evidence="19" key="1">
    <citation type="submission" date="2005-08" db="EMBL/GenBank/DDBJ databases">
        <title>Complete sequence of Dechloromonas aromatica RCB.</title>
        <authorList>
            <person name="Salinero K.K."/>
            <person name="Copeland A."/>
            <person name="Lucas S."/>
            <person name="Lapidus A."/>
            <person name="Barry K."/>
            <person name="Detter J.C."/>
            <person name="Glavina T."/>
            <person name="Hammon N."/>
            <person name="Israni S."/>
            <person name="Pitluck S."/>
            <person name="Di Bartolo G."/>
            <person name="Trong S."/>
            <person name="Schmutz J."/>
            <person name="Larimer F."/>
            <person name="Land M."/>
            <person name="Ivanova N."/>
            <person name="Richardson P."/>
        </authorList>
    </citation>
    <scope>NUCLEOTIDE SEQUENCE</scope>
    <source>
        <strain evidence="19">RCB</strain>
    </source>
</reference>
<feature type="domain" description="Histidine kinase" evidence="15">
    <location>
        <begin position="649"/>
        <end position="871"/>
    </location>
</feature>
<evidence type="ECO:0000256" key="6">
    <source>
        <dbReference type="ARBA" id="ARBA00022777"/>
    </source>
</evidence>
<dbReference type="GO" id="GO:0006355">
    <property type="term" value="P:regulation of DNA-templated transcription"/>
    <property type="evidence" value="ECO:0007669"/>
    <property type="project" value="InterPro"/>
</dbReference>
<dbReference type="SUPFAM" id="SSF47384">
    <property type="entry name" value="Homodimeric domain of signal transducing histidine kinase"/>
    <property type="match status" value="1"/>
</dbReference>
<evidence type="ECO:0000259" key="18">
    <source>
        <dbReference type="PROSITE" id="PS50113"/>
    </source>
</evidence>
<dbReference type="PROSITE" id="PS50110">
    <property type="entry name" value="RESPONSE_REGULATORY"/>
    <property type="match status" value="1"/>
</dbReference>
<dbReference type="SMART" id="SM00388">
    <property type="entry name" value="HisKA"/>
    <property type="match status" value="1"/>
</dbReference>
<sequence>MTFDNKYPAFSSRLLLTVVLFLALLIAFGAYVRAEKEIDRANELRHQSLQLAAELRQSSDDLTRMARTYVATGQPVYKKYYQDILDIRDGRKARPEGYRGVYWDLVLGGQRQPPADSGKGVELLALMRQAQFSDDEFQKLAAAKAHSDRLATIELEAMRLYEADSPDHQANQEKARLVMHDDAYHRSKMEIMQPIGQVYELADQRTAQAVRASEENAFFLRSLFMAFGLAAIFMLWRTYMALRKTLGGSADDVRSLIVRLGQGDFSMDTAPEAGTENSVIGWLKETSRKLNDMAATTQQSEQQLAQRTRELMLNNRILKRISQGGSLTETLENLARDVESLHPGMLCSILLLDEDGLHLRHGAAPSLADFYCQAIDGVAIGEGVGSCGTAAFIGERVIVEDIQRHEYWRDYVELARRADLGSCWSQPFKNREGRVLGTFAIYHRQPTQPSAAEIALIEDYASLAELAVESAQTESALEKSRELYRLIVDNSNDVIWLMALPAMKFTYVSPSVLRMRGWTAEEIMAQPLEAASTPESTLLIKAQLKKNLELLRAGDMRGRFATTEVDQPCKDGRIIHTEVVTTLLLDESGQPSQILGVTRDVTERKRAEAELEQYRHHLEKMVEDRTAALSDAKEAAEAANRAKSTFLANMSHELRTPMNAIMGMTDLVLRRSTDDRQREQLSKVVQASRHLMAVINDILDLSKIEAERLTLEKIPFRLTEIFDNLKNLVGERVAEKGLLLKISKAPELSNMVFRGDPLRLGQILLNLTGNAVKFTAEGSIALSVSVVEDHPHDVVLRFEVCDTGIGIAAVDQGRLFTAFEQADGSTTREYGGSGLGLAISRRLAKLMGGNIGVESTPGVGSTFWFTARLDKAGPLAGVAAGPSPEMAEAAIRSHHAGSRVLLVEDEPINQEVATEMLKEIGLVVDLATDGEQALDMVQRTGYDLILMDLQMPKMNGIEATQAIRQLPAGAEVPIVAMTANAFTEDRQRCLDAGMNDHIGKPVDPELLFEILLKWLGRGHGDRR</sequence>
<dbReference type="InterPro" id="IPR011006">
    <property type="entry name" value="CheY-like_superfamily"/>
</dbReference>
<evidence type="ECO:0000256" key="3">
    <source>
        <dbReference type="ARBA" id="ARBA00022553"/>
    </source>
</evidence>
<evidence type="ECO:0000256" key="9">
    <source>
        <dbReference type="ARBA" id="ARBA00058004"/>
    </source>
</evidence>
<dbReference type="OrthoDB" id="5290456at2"/>
<evidence type="ECO:0000256" key="14">
    <source>
        <dbReference type="SAM" id="Phobius"/>
    </source>
</evidence>
<dbReference type="InterPro" id="IPR036890">
    <property type="entry name" value="HATPase_C_sf"/>
</dbReference>
<evidence type="ECO:0000256" key="7">
    <source>
        <dbReference type="ARBA" id="ARBA00022840"/>
    </source>
</evidence>
<evidence type="ECO:0000259" key="16">
    <source>
        <dbReference type="PROSITE" id="PS50110"/>
    </source>
</evidence>
<keyword evidence="14" id="KW-0472">Membrane</keyword>
<dbReference type="CDD" id="cd16922">
    <property type="entry name" value="HATPase_EvgS-ArcB-TorS-like"/>
    <property type="match status" value="1"/>
</dbReference>
<dbReference type="Pfam" id="PF02518">
    <property type="entry name" value="HATPase_c"/>
    <property type="match status" value="1"/>
</dbReference>
<dbReference type="EC" id="2.7.13.3" evidence="2"/>
<evidence type="ECO:0000256" key="12">
    <source>
        <dbReference type="ARBA" id="ARBA00070152"/>
    </source>
</evidence>
<feature type="modified residue" description="4-aspartylphosphate" evidence="13">
    <location>
        <position position="948"/>
    </location>
</feature>
<dbReference type="InterPro" id="IPR004358">
    <property type="entry name" value="Sig_transdc_His_kin-like_C"/>
</dbReference>
<dbReference type="InterPro" id="IPR001789">
    <property type="entry name" value="Sig_transdc_resp-reg_receiver"/>
</dbReference>
<dbReference type="Pfam" id="PF00989">
    <property type="entry name" value="PAS"/>
    <property type="match status" value="1"/>
</dbReference>
<dbReference type="Gene3D" id="3.30.450.20">
    <property type="entry name" value="PAS domain"/>
    <property type="match status" value="1"/>
</dbReference>
<evidence type="ECO:0000256" key="4">
    <source>
        <dbReference type="ARBA" id="ARBA00022679"/>
    </source>
</evidence>
<dbReference type="GO" id="GO:0005524">
    <property type="term" value="F:ATP binding"/>
    <property type="evidence" value="ECO:0007669"/>
    <property type="project" value="UniProtKB-KW"/>
</dbReference>
<dbReference type="NCBIfam" id="TIGR00229">
    <property type="entry name" value="sensory_box"/>
    <property type="match status" value="1"/>
</dbReference>
<dbReference type="CDD" id="cd17546">
    <property type="entry name" value="REC_hyHK_CKI1_RcsC-like"/>
    <property type="match status" value="1"/>
</dbReference>
<name>Q47C90_DECAR</name>
<keyword evidence="14" id="KW-1133">Transmembrane helix</keyword>
<dbReference type="InterPro" id="IPR003661">
    <property type="entry name" value="HisK_dim/P_dom"/>
</dbReference>
<dbReference type="InterPro" id="IPR013767">
    <property type="entry name" value="PAS_fold"/>
</dbReference>
<dbReference type="AlphaFoldDB" id="Q47C90"/>
<keyword evidence="6" id="KW-0418">Kinase</keyword>
<dbReference type="InterPro" id="IPR029016">
    <property type="entry name" value="GAF-like_dom_sf"/>
</dbReference>
<comment type="subunit">
    <text evidence="10">At low DSF concentrations, interacts with RpfF.</text>
</comment>
<keyword evidence="4" id="KW-0808">Transferase</keyword>
<evidence type="ECO:0000256" key="11">
    <source>
        <dbReference type="ARBA" id="ARBA00068150"/>
    </source>
</evidence>
<keyword evidence="7" id="KW-0067">ATP-binding</keyword>
<evidence type="ECO:0000256" key="5">
    <source>
        <dbReference type="ARBA" id="ARBA00022741"/>
    </source>
</evidence>
<dbReference type="HOGENOM" id="CLU_295555_0_0_4"/>
<evidence type="ECO:0000259" key="15">
    <source>
        <dbReference type="PROSITE" id="PS50109"/>
    </source>
</evidence>
<dbReference type="Gene3D" id="3.40.50.2300">
    <property type="match status" value="1"/>
</dbReference>
<organism evidence="19">
    <name type="scientific">Dechloromonas aromatica (strain RCB)</name>
    <dbReference type="NCBI Taxonomy" id="159087"/>
    <lineage>
        <taxon>Bacteria</taxon>
        <taxon>Pseudomonadati</taxon>
        <taxon>Pseudomonadota</taxon>
        <taxon>Betaproteobacteria</taxon>
        <taxon>Rhodocyclales</taxon>
        <taxon>Azonexaceae</taxon>
        <taxon>Dechloromonas</taxon>
    </lineage>
</organism>
<dbReference type="Pfam" id="PF00072">
    <property type="entry name" value="Response_reg"/>
    <property type="match status" value="1"/>
</dbReference>
<comment type="catalytic activity">
    <reaction evidence="1">
        <text>ATP + protein L-histidine = ADP + protein N-phospho-L-histidine.</text>
        <dbReference type="EC" id="2.7.13.3"/>
    </reaction>
</comment>
<feature type="domain" description="PAC" evidence="18">
    <location>
        <begin position="561"/>
        <end position="613"/>
    </location>
</feature>
<dbReference type="PANTHER" id="PTHR45339:SF3">
    <property type="entry name" value="HISTIDINE KINASE"/>
    <property type="match status" value="1"/>
</dbReference>
<dbReference type="CDD" id="cd00082">
    <property type="entry name" value="HisKA"/>
    <property type="match status" value="1"/>
</dbReference>
<dbReference type="SMART" id="SM00448">
    <property type="entry name" value="REC"/>
    <property type="match status" value="1"/>
</dbReference>
<dbReference type="SMART" id="SM00086">
    <property type="entry name" value="PAC"/>
    <property type="match status" value="1"/>
</dbReference>
<dbReference type="SUPFAM" id="SSF55874">
    <property type="entry name" value="ATPase domain of HSP90 chaperone/DNA topoisomerase II/histidine kinase"/>
    <property type="match status" value="1"/>
</dbReference>
<dbReference type="PANTHER" id="PTHR45339">
    <property type="entry name" value="HYBRID SIGNAL TRANSDUCTION HISTIDINE KINASE J"/>
    <property type="match status" value="1"/>
</dbReference>